<keyword evidence="13 18" id="KW-0234">DNA repair</keyword>
<keyword evidence="11 18" id="KW-0267">Excision nuclease</keyword>
<evidence type="ECO:0000256" key="12">
    <source>
        <dbReference type="ARBA" id="ARBA00023125"/>
    </source>
</evidence>
<dbReference type="HAMAP" id="MF_00205">
    <property type="entry name" value="UvrA"/>
    <property type="match status" value="1"/>
</dbReference>
<evidence type="ECO:0000256" key="11">
    <source>
        <dbReference type="ARBA" id="ARBA00022881"/>
    </source>
</evidence>
<dbReference type="PANTHER" id="PTHR43152">
    <property type="entry name" value="UVRABC SYSTEM PROTEIN A"/>
    <property type="match status" value="1"/>
</dbReference>
<dbReference type="NCBIfam" id="TIGR00630">
    <property type="entry name" value="uvra"/>
    <property type="match status" value="1"/>
</dbReference>
<dbReference type="CDD" id="cd03271">
    <property type="entry name" value="ABC_UvrA_II"/>
    <property type="match status" value="1"/>
</dbReference>
<keyword evidence="10 18" id="KW-0067">ATP-binding</keyword>
<dbReference type="Pfam" id="PF17755">
    <property type="entry name" value="UvrA_DNA-bind"/>
    <property type="match status" value="1"/>
</dbReference>
<comment type="subunit">
    <text evidence="18">Forms a heterotetramer with UvrB during the search for lesions.</text>
</comment>
<evidence type="ECO:0000256" key="17">
    <source>
        <dbReference type="ARBA" id="ARBA00042156"/>
    </source>
</evidence>
<sequence>MDTIRIRGARTHNLKNIDLDLPRDKLIVITGLSGSGKSSLAFDTIYAEGQRRYVESLSAYARQFLSMMEKPDIDHIEGLSPAISIEQKTTSHNPRSTVGTITEIYDYLRLLYARAGTPRCPTHGQTLEAQTINQMVDQILSLPEGSKLMLLAPVVSERKGEHHKLLRELNTQGFIRARVDGEIFELDQPPELELHKKHTIEAVVDRFKVREGLELRLAESFETALALSGGLARIASMDEDNPQEELVFSANFACPQCGYSLPELEPRLFSFNNPVGACPTCDGLGIEQFFDPERVVAHPHLSLAAGAVRGWDRRNAYYFQLISSLGKHYAFDVETNWDELPQKIRDTILFGSGKEKIKFTYFNERGRTSSNTHPFEGIIRNMERRYRETESTAVREELARYISTHPCSDCGGTRLNEAARHVFVDDRNLPAITTLPVGNCLDFFNQLQLPGKQGKIAEKVVNEISQRLQFLVNVGLDYLTLDRSAETLSGGEAQRIRLASQIGAGLVGVMYILDEPSIGLHQRDNDRLLKTLTYLRDLGNTVIVVEHDEEAIMSADHVIDIGPGAGIHGGRIIAQGTANEIAANQDSLTGQYLSRSLSITIPQQRHLPDDNKQLTISGARGNNLKSIDLSIPAGLFTCVTGVSGSGKSTLINDTLYPIAATQLNRASLDAAPYDRISGLEHFDKVVDIDQSPIGRTPRSNPATYTGIFTPVRELFAGTHESRSRGYTPGRFSFNVKGGRCEACRGDGVIKVEMHFLPDIYVQCDVCKGSRYNRETLEIKYKGKSINQVLDMTIEEALVFFDAIPALKRKLQTLMDVGLSYITLGQNATTLSGGEAQRVKLSRELSKRDTGNTLYILDEPTTGLHFHDVKHLLEVLHRLRDHGNTVVVIEHNLDVIKTADWVIDLGPEGGNRGGEIIAQGTPETVSKTSQSYTGHYLKKVLQEGK</sequence>
<evidence type="ECO:0000256" key="10">
    <source>
        <dbReference type="ARBA" id="ARBA00022840"/>
    </source>
</evidence>
<dbReference type="FunFam" id="1.10.8.280:FF:000001">
    <property type="entry name" value="UvrABC system protein A"/>
    <property type="match status" value="1"/>
</dbReference>
<evidence type="ECO:0000256" key="7">
    <source>
        <dbReference type="ARBA" id="ARBA00022769"/>
    </source>
</evidence>
<keyword evidence="5 18" id="KW-0547">Nucleotide-binding</keyword>
<comment type="caution">
    <text evidence="20">The sequence shown here is derived from an EMBL/GenBank/DDBJ whole genome shotgun (WGS) entry which is preliminary data.</text>
</comment>
<comment type="function">
    <text evidence="18">The UvrABC repair system catalyzes the recognition and processing of DNA lesions. UvrA is an ATPase and a DNA-binding protein. A damage recognition complex composed of 2 UvrA and 2 UvrB subunits scans DNA for abnormalities. When the presence of a lesion has been verified by UvrB, the UvrA molecules dissociate.</text>
</comment>
<dbReference type="InterPro" id="IPR013815">
    <property type="entry name" value="ATP_grasp_subdomain_1"/>
</dbReference>
<dbReference type="PROSITE" id="PS50893">
    <property type="entry name" value="ABC_TRANSPORTER_2"/>
    <property type="match status" value="1"/>
</dbReference>
<dbReference type="GO" id="GO:0016887">
    <property type="term" value="F:ATP hydrolysis activity"/>
    <property type="evidence" value="ECO:0007669"/>
    <property type="project" value="InterPro"/>
</dbReference>
<comment type="similarity">
    <text evidence="15 18">Belongs to the ABC transporter superfamily. UvrA family.</text>
</comment>
<dbReference type="PANTHER" id="PTHR43152:SF3">
    <property type="entry name" value="UVRABC SYSTEM PROTEIN A"/>
    <property type="match status" value="1"/>
</dbReference>
<feature type="zinc finger region" description="C4-type" evidence="18">
    <location>
        <begin position="254"/>
        <end position="281"/>
    </location>
</feature>
<feature type="zinc finger region" description="C4-type" evidence="18">
    <location>
        <begin position="740"/>
        <end position="766"/>
    </location>
</feature>
<keyword evidence="9 18" id="KW-0862">Zinc</keyword>
<protein>
    <recommendedName>
        <fullName evidence="16 18">UvrABC system protein A</fullName>
        <shortName evidence="18">UvrA protein</shortName>
    </recommendedName>
    <alternativeName>
        <fullName evidence="17 18">Excinuclease ABC subunit A</fullName>
    </alternativeName>
</protein>
<dbReference type="Gene3D" id="3.30.1490.20">
    <property type="entry name" value="ATP-grasp fold, A domain"/>
    <property type="match status" value="1"/>
</dbReference>
<dbReference type="FunFam" id="1.20.1580.10:FF:000002">
    <property type="entry name" value="UvrABC system protein A"/>
    <property type="match status" value="1"/>
</dbReference>
<keyword evidence="12 18" id="KW-0238">DNA-binding</keyword>
<evidence type="ECO:0000256" key="3">
    <source>
        <dbReference type="ARBA" id="ARBA00022723"/>
    </source>
</evidence>
<dbReference type="GO" id="GO:0005737">
    <property type="term" value="C:cytoplasm"/>
    <property type="evidence" value="ECO:0007669"/>
    <property type="project" value="UniProtKB-SubCell"/>
</dbReference>
<dbReference type="GO" id="GO:0003677">
    <property type="term" value="F:DNA binding"/>
    <property type="evidence" value="ECO:0007669"/>
    <property type="project" value="UniProtKB-UniRule"/>
</dbReference>
<evidence type="ECO:0000313" key="20">
    <source>
        <dbReference type="EMBL" id="PLX62297.1"/>
    </source>
</evidence>
<feature type="binding site" evidence="18">
    <location>
        <begin position="641"/>
        <end position="648"/>
    </location>
    <ligand>
        <name>ATP</name>
        <dbReference type="ChEBI" id="CHEBI:30616"/>
    </ligand>
</feature>
<keyword evidence="3 18" id="KW-0479">Metal-binding</keyword>
<evidence type="ECO:0000256" key="14">
    <source>
        <dbReference type="ARBA" id="ARBA00023236"/>
    </source>
</evidence>
<evidence type="ECO:0000256" key="2">
    <source>
        <dbReference type="ARBA" id="ARBA00022490"/>
    </source>
</evidence>
<evidence type="ECO:0000256" key="9">
    <source>
        <dbReference type="ARBA" id="ARBA00022833"/>
    </source>
</evidence>
<dbReference type="InterPro" id="IPR027417">
    <property type="entry name" value="P-loop_NTPase"/>
</dbReference>
<dbReference type="GO" id="GO:0006289">
    <property type="term" value="P:nucleotide-excision repair"/>
    <property type="evidence" value="ECO:0007669"/>
    <property type="project" value="UniProtKB-UniRule"/>
</dbReference>
<accession>A0A2N6CY91</accession>
<dbReference type="GO" id="GO:0008270">
    <property type="term" value="F:zinc ion binding"/>
    <property type="evidence" value="ECO:0007669"/>
    <property type="project" value="UniProtKB-UniRule"/>
</dbReference>
<evidence type="ECO:0000256" key="15">
    <source>
        <dbReference type="ARBA" id="ARBA00038000"/>
    </source>
</evidence>
<keyword evidence="8 18" id="KW-0863">Zinc-finger</keyword>
<dbReference type="PROSITE" id="PS00211">
    <property type="entry name" value="ABC_TRANSPORTER_1"/>
    <property type="match status" value="2"/>
</dbReference>
<dbReference type="InterPro" id="IPR003439">
    <property type="entry name" value="ABC_transporter-like_ATP-bd"/>
</dbReference>
<keyword evidence="14 18" id="KW-0742">SOS response</keyword>
<dbReference type="Gene3D" id="3.40.50.300">
    <property type="entry name" value="P-loop containing nucleotide triphosphate hydrolases"/>
    <property type="match status" value="2"/>
</dbReference>
<dbReference type="NCBIfam" id="NF001503">
    <property type="entry name" value="PRK00349.1"/>
    <property type="match status" value="1"/>
</dbReference>
<dbReference type="SUPFAM" id="SSF52540">
    <property type="entry name" value="P-loop containing nucleoside triphosphate hydrolases"/>
    <property type="match status" value="2"/>
</dbReference>
<evidence type="ECO:0000256" key="6">
    <source>
        <dbReference type="ARBA" id="ARBA00022763"/>
    </source>
</evidence>
<gene>
    <name evidence="18" type="primary">uvrA</name>
    <name evidence="20" type="ORF">C0630_06900</name>
</gene>
<evidence type="ECO:0000256" key="13">
    <source>
        <dbReference type="ARBA" id="ARBA00023204"/>
    </source>
</evidence>
<dbReference type="InterPro" id="IPR017871">
    <property type="entry name" value="ABC_transporter-like_CS"/>
</dbReference>
<keyword evidence="6 18" id="KW-0227">DNA damage</keyword>
<reference evidence="20 21" key="1">
    <citation type="submission" date="2017-11" db="EMBL/GenBank/DDBJ databases">
        <title>Genome-resolved metagenomics identifies genetic mobility, metabolic interactions, and unexpected diversity in perchlorate-reducing communities.</title>
        <authorList>
            <person name="Barnum T.P."/>
            <person name="Figueroa I.A."/>
            <person name="Carlstrom C.I."/>
            <person name="Lucas L.N."/>
            <person name="Engelbrektson A.L."/>
            <person name="Coates J.D."/>
        </authorList>
    </citation>
    <scope>NUCLEOTIDE SEQUENCE [LARGE SCALE GENOMIC DNA]</scope>
    <source>
        <strain evidence="20">BM301</strain>
    </source>
</reference>
<dbReference type="STRING" id="1111735.GCA_000428045_01942"/>
<dbReference type="GO" id="GO:0009432">
    <property type="term" value="P:SOS response"/>
    <property type="evidence" value="ECO:0007669"/>
    <property type="project" value="UniProtKB-UniRule"/>
</dbReference>
<evidence type="ECO:0000256" key="16">
    <source>
        <dbReference type="ARBA" id="ARBA00039316"/>
    </source>
</evidence>
<dbReference type="GO" id="GO:0005524">
    <property type="term" value="F:ATP binding"/>
    <property type="evidence" value="ECO:0007669"/>
    <property type="project" value="UniProtKB-UniRule"/>
</dbReference>
<feature type="domain" description="ABC transporter" evidence="19">
    <location>
        <begin position="605"/>
        <end position="937"/>
    </location>
</feature>
<evidence type="ECO:0000256" key="5">
    <source>
        <dbReference type="ARBA" id="ARBA00022741"/>
    </source>
</evidence>
<dbReference type="AlphaFoldDB" id="A0A2N6CY91"/>
<dbReference type="CDD" id="cd03270">
    <property type="entry name" value="ABC_UvrA_I"/>
    <property type="match status" value="1"/>
</dbReference>
<dbReference type="Gene3D" id="1.10.8.280">
    <property type="entry name" value="ABC transporter ATPase domain-like"/>
    <property type="match status" value="1"/>
</dbReference>
<evidence type="ECO:0000256" key="18">
    <source>
        <dbReference type="HAMAP-Rule" id="MF_00205"/>
    </source>
</evidence>
<comment type="subcellular location">
    <subcellularLocation>
        <location evidence="1 18">Cytoplasm</location>
    </subcellularLocation>
</comment>
<dbReference type="RefSeq" id="WP_029134287.1">
    <property type="nucleotide sequence ID" value="NZ_CAXXYC010000004.1"/>
</dbReference>
<dbReference type="InterPro" id="IPR004602">
    <property type="entry name" value="UvrA"/>
</dbReference>
<evidence type="ECO:0000313" key="21">
    <source>
        <dbReference type="Proteomes" id="UP000235015"/>
    </source>
</evidence>
<dbReference type="EMBL" id="PKUN01000007">
    <property type="protein sequence ID" value="PLX62297.1"/>
    <property type="molecule type" value="Genomic_DNA"/>
</dbReference>
<dbReference type="GO" id="GO:0009380">
    <property type="term" value="C:excinuclease repair complex"/>
    <property type="evidence" value="ECO:0007669"/>
    <property type="project" value="InterPro"/>
</dbReference>
<organism evidence="20 21">
    <name type="scientific">Sedimenticola selenatireducens</name>
    <dbReference type="NCBI Taxonomy" id="191960"/>
    <lineage>
        <taxon>Bacteria</taxon>
        <taxon>Pseudomonadati</taxon>
        <taxon>Pseudomonadota</taxon>
        <taxon>Gammaproteobacteria</taxon>
        <taxon>Chromatiales</taxon>
        <taxon>Sedimenticolaceae</taxon>
        <taxon>Sedimenticola</taxon>
    </lineage>
</organism>
<keyword evidence="2 18" id="KW-0963">Cytoplasm</keyword>
<evidence type="ECO:0000256" key="1">
    <source>
        <dbReference type="ARBA" id="ARBA00004496"/>
    </source>
</evidence>
<dbReference type="InterPro" id="IPR041552">
    <property type="entry name" value="UvrA_DNA-bd"/>
</dbReference>
<feature type="binding site" evidence="18">
    <location>
        <begin position="31"/>
        <end position="38"/>
    </location>
    <ligand>
        <name>ATP</name>
        <dbReference type="ChEBI" id="CHEBI:30616"/>
    </ligand>
</feature>
<evidence type="ECO:0000259" key="19">
    <source>
        <dbReference type="PROSITE" id="PS50893"/>
    </source>
</evidence>
<keyword evidence="7 18" id="KW-0228">DNA excision</keyword>
<evidence type="ECO:0000256" key="8">
    <source>
        <dbReference type="ARBA" id="ARBA00022771"/>
    </source>
</evidence>
<dbReference type="Gene3D" id="1.20.1580.10">
    <property type="entry name" value="ABC transporter ATPase like domain"/>
    <property type="match status" value="2"/>
</dbReference>
<dbReference type="GO" id="GO:0009381">
    <property type="term" value="F:excinuclease ABC activity"/>
    <property type="evidence" value="ECO:0007669"/>
    <property type="project" value="UniProtKB-UniRule"/>
</dbReference>
<evidence type="ECO:0000256" key="4">
    <source>
        <dbReference type="ARBA" id="ARBA00022737"/>
    </source>
</evidence>
<proteinExistence type="inferred from homology"/>
<dbReference type="Proteomes" id="UP000235015">
    <property type="component" value="Unassembled WGS sequence"/>
</dbReference>
<dbReference type="InterPro" id="IPR041102">
    <property type="entry name" value="UvrA_inter"/>
</dbReference>
<dbReference type="Pfam" id="PF17760">
    <property type="entry name" value="UvrA_inter"/>
    <property type="match status" value="1"/>
</dbReference>
<name>A0A2N6CY91_9GAMM</name>
<keyword evidence="4 18" id="KW-0677">Repeat</keyword>